<dbReference type="PANTHER" id="PTHR44068:SF11">
    <property type="entry name" value="GERANYL DIPHOSPHATE 2-C-METHYLTRANSFERASE"/>
    <property type="match status" value="1"/>
</dbReference>
<dbReference type="STRING" id="310782.SAMN05216499_112147"/>
<dbReference type="OrthoDB" id="9769602at2"/>
<dbReference type="InterPro" id="IPR041698">
    <property type="entry name" value="Methyltransf_25"/>
</dbReference>
<gene>
    <name evidence="2" type="ORF">SAMN05216499_112147</name>
</gene>
<dbReference type="AlphaFoldDB" id="A0A1M7K4P8"/>
<proteinExistence type="predicted"/>
<evidence type="ECO:0000259" key="1">
    <source>
        <dbReference type="Pfam" id="PF13649"/>
    </source>
</evidence>
<evidence type="ECO:0000313" key="2">
    <source>
        <dbReference type="EMBL" id="SHM60260.1"/>
    </source>
</evidence>
<keyword evidence="3" id="KW-1185">Reference proteome</keyword>
<dbReference type="EMBL" id="FRBI01000012">
    <property type="protein sequence ID" value="SHM60260.1"/>
    <property type="molecule type" value="Genomic_DNA"/>
</dbReference>
<sequence>MTYAETGLTAAIEQLTGTSLSALPREQLDGIDQYHAGGAEAVDRLIPHLALTPGSTVLDVGSGLGGPARQIARTTGCHVVGVDITPAYVDAARALTEAAGLAERTTFLCTDIGALDRTGFDAACTVHVQMNIPDKKAFYAEIARRLRPAARLAVFEVCGVPAATAPLPLPWSLDGTDSHLATPEELRDTIRAAGFDLLDWTDETPWARAWFDALGRRLAAGSAAPALPSLLTDGPTRMLNFAIALATGAVTVHRGTFAVPT</sequence>
<reference evidence="2 3" key="1">
    <citation type="submission" date="2016-11" db="EMBL/GenBank/DDBJ databases">
        <authorList>
            <person name="Jaros S."/>
            <person name="Januszkiewicz K."/>
            <person name="Wedrychowicz H."/>
        </authorList>
    </citation>
    <scope>NUCLEOTIDE SEQUENCE [LARGE SCALE GENOMIC DNA]</scope>
    <source>
        <strain evidence="2 3">CGMCC 4.2025</strain>
    </source>
</reference>
<dbReference type="GO" id="GO:0008168">
    <property type="term" value="F:methyltransferase activity"/>
    <property type="evidence" value="ECO:0007669"/>
    <property type="project" value="UniProtKB-KW"/>
</dbReference>
<dbReference type="SUPFAM" id="SSF53335">
    <property type="entry name" value="S-adenosyl-L-methionine-dependent methyltransferases"/>
    <property type="match status" value="1"/>
</dbReference>
<dbReference type="PANTHER" id="PTHR44068">
    <property type="entry name" value="ZGC:194242"/>
    <property type="match status" value="1"/>
</dbReference>
<evidence type="ECO:0000313" key="3">
    <source>
        <dbReference type="Proteomes" id="UP000184111"/>
    </source>
</evidence>
<dbReference type="GO" id="GO:0032259">
    <property type="term" value="P:methylation"/>
    <property type="evidence" value="ECO:0007669"/>
    <property type="project" value="UniProtKB-KW"/>
</dbReference>
<keyword evidence="2" id="KW-0808">Transferase</keyword>
<organism evidence="2 3">
    <name type="scientific">Actinacidiphila paucisporea</name>
    <dbReference type="NCBI Taxonomy" id="310782"/>
    <lineage>
        <taxon>Bacteria</taxon>
        <taxon>Bacillati</taxon>
        <taxon>Actinomycetota</taxon>
        <taxon>Actinomycetes</taxon>
        <taxon>Kitasatosporales</taxon>
        <taxon>Streptomycetaceae</taxon>
        <taxon>Actinacidiphila</taxon>
    </lineage>
</organism>
<name>A0A1M7K4P8_9ACTN</name>
<dbReference type="Pfam" id="PF13649">
    <property type="entry name" value="Methyltransf_25"/>
    <property type="match status" value="1"/>
</dbReference>
<dbReference type="RefSeq" id="WP_073500187.1">
    <property type="nucleotide sequence ID" value="NZ_FRBI01000012.1"/>
</dbReference>
<dbReference type="Proteomes" id="UP000184111">
    <property type="component" value="Unassembled WGS sequence"/>
</dbReference>
<feature type="domain" description="Methyltransferase" evidence="1">
    <location>
        <begin position="57"/>
        <end position="148"/>
    </location>
</feature>
<dbReference type="InterPro" id="IPR029063">
    <property type="entry name" value="SAM-dependent_MTases_sf"/>
</dbReference>
<keyword evidence="2" id="KW-0489">Methyltransferase</keyword>
<dbReference type="Gene3D" id="3.40.50.150">
    <property type="entry name" value="Vaccinia Virus protein VP39"/>
    <property type="match status" value="1"/>
</dbReference>
<protein>
    <submittedName>
        <fullName evidence="2">Methyltransferase domain-containing protein</fullName>
    </submittedName>
</protein>
<accession>A0A1M7K4P8</accession>
<dbReference type="InterPro" id="IPR050447">
    <property type="entry name" value="Erg6_SMT_methyltransf"/>
</dbReference>
<dbReference type="CDD" id="cd02440">
    <property type="entry name" value="AdoMet_MTases"/>
    <property type="match status" value="1"/>
</dbReference>